<evidence type="ECO:0000259" key="1">
    <source>
        <dbReference type="Pfam" id="PF01833"/>
    </source>
</evidence>
<feature type="domain" description="Secretion system C-terminal sorting" evidence="2">
    <location>
        <begin position="803"/>
        <end position="873"/>
    </location>
</feature>
<dbReference type="InterPro" id="IPR013431">
    <property type="entry name" value="Delta_60_rpt"/>
</dbReference>
<dbReference type="InterPro" id="IPR013783">
    <property type="entry name" value="Ig-like_fold"/>
</dbReference>
<evidence type="ECO:0000313" key="4">
    <source>
        <dbReference type="Proteomes" id="UP001176429"/>
    </source>
</evidence>
<dbReference type="InterPro" id="IPR026444">
    <property type="entry name" value="Secre_tail"/>
</dbReference>
<reference evidence="3" key="1">
    <citation type="submission" date="2023-07" db="EMBL/GenBank/DDBJ databases">
        <authorList>
            <person name="Kim M.K."/>
        </authorList>
    </citation>
    <scope>NUCLEOTIDE SEQUENCE</scope>
    <source>
        <strain evidence="3">ASUV-10-1</strain>
    </source>
</reference>
<accession>A0ABT9BEV5</accession>
<dbReference type="Pfam" id="PF01833">
    <property type="entry name" value="TIG"/>
    <property type="match status" value="1"/>
</dbReference>
<dbReference type="InterPro" id="IPR002909">
    <property type="entry name" value="IPT_dom"/>
</dbReference>
<dbReference type="Proteomes" id="UP001176429">
    <property type="component" value="Unassembled WGS sequence"/>
</dbReference>
<name>A0ABT9BEV5_9BACT</name>
<dbReference type="NCBIfam" id="TIGR04183">
    <property type="entry name" value="Por_Secre_tail"/>
    <property type="match status" value="1"/>
</dbReference>
<proteinExistence type="predicted"/>
<dbReference type="SUPFAM" id="SSF81296">
    <property type="entry name" value="E set domains"/>
    <property type="match status" value="1"/>
</dbReference>
<evidence type="ECO:0000259" key="2">
    <source>
        <dbReference type="Pfam" id="PF18962"/>
    </source>
</evidence>
<dbReference type="CDD" id="cd00102">
    <property type="entry name" value="IPT"/>
    <property type="match status" value="1"/>
</dbReference>
<dbReference type="Gene3D" id="2.60.40.10">
    <property type="entry name" value="Immunoglobulins"/>
    <property type="match status" value="1"/>
</dbReference>
<dbReference type="InterPro" id="IPR014756">
    <property type="entry name" value="Ig_E-set"/>
</dbReference>
<dbReference type="Gene3D" id="2.80.10.50">
    <property type="match status" value="1"/>
</dbReference>
<dbReference type="EMBL" id="JAUQSY010000014">
    <property type="protein sequence ID" value="MDO7876800.1"/>
    <property type="molecule type" value="Genomic_DNA"/>
</dbReference>
<dbReference type="RefSeq" id="WP_305008186.1">
    <property type="nucleotide sequence ID" value="NZ_JAUQSY010000014.1"/>
</dbReference>
<comment type="caution">
    <text evidence="3">The sequence shown here is derived from an EMBL/GenBank/DDBJ whole genome shotgun (WGS) entry which is preliminary data.</text>
</comment>
<protein>
    <submittedName>
        <fullName evidence="3">T9SS type A sorting domain-containing protein</fullName>
    </submittedName>
</protein>
<organism evidence="3 4">
    <name type="scientific">Hymenobacter aranciens</name>
    <dbReference type="NCBI Taxonomy" id="3063996"/>
    <lineage>
        <taxon>Bacteria</taxon>
        <taxon>Pseudomonadati</taxon>
        <taxon>Bacteroidota</taxon>
        <taxon>Cytophagia</taxon>
        <taxon>Cytophagales</taxon>
        <taxon>Hymenobacteraceae</taxon>
        <taxon>Hymenobacter</taxon>
    </lineage>
</organism>
<keyword evidence="4" id="KW-1185">Reference proteome</keyword>
<sequence length="874" mass="88777">MNALQQLPDGKILAAGYFNSFNGSTTISRLLLRLNADGSLDNTFNAGGSGFNSGFSPSVVSLARLADGRILAGGSFTNFNGGSVAQSLAPLNADGTLNTTANPTPVSGASFVFSPGGSTTNPLTTSTADEYSVVASFGGLSSAQSNTVVVAACPMPTISSLSPSAGPTGTSVTITGTDLATATSVVLGGASASFTVNSTTSITFTVPAGASSGNVSVTTPGGTSSGLLFTVANDLVVSTGTLASPVPITAGTYNSITVTGTGNARLNGNVTVLSATTVQSGGSFDAVFGTISGAGSFTLADGATLITWHPQGITQSGSTGTVQVSGTRSFSPGATYTYNSAAGTQITGTGLPATVRNLAKLGQFRLTLSQPLAVRQLLSVEGNGNLLLNGQALTLLSDATGTALVVNSSTGIVTGGTATVQRYLDPSLNPGPGYRHYSSPVSGNTLADLGTGTFTPTFNPSYNTAADPANVAPFPTVFGYDQSRLSTATNPLSTFDKGWYAPAATDLMAGSTGYTVHLPASEKVDFTGTLRTGNYPMSLSRNTDATAADAGWALVGNPYPAPLDWSLVAPADRSGLDASMYVFESTGRYTGQYRSYVNGVGNTSPLIGTAQGFFVRVSSGQSSGTLTFRNAQRITSYGTQVPMRRGAADTRPQLQLMLAGNGLSDAFYLYAEAGATPALDAQFDAAKLANTHGLNLASLAAGGQQLAIDGRADFATATAIPLFVGVPALGQYTLTAASLTNLPAGTRAELVDNLTGTRTLLTAGTNYAFTMSSFTAPGRFWLNLTPAAAPLATAAALDAQVLVYPNPAHGQLTVLRPAAKMATAELLSSLGQRVRSLPLPTAETTMNLHGLAAGVYTLRLTLDGQPVTKRVVIE</sequence>
<feature type="domain" description="IPT/TIG" evidence="1">
    <location>
        <begin position="156"/>
        <end position="230"/>
    </location>
</feature>
<gene>
    <name evidence="3" type="ORF">Q5H93_18790</name>
</gene>
<dbReference type="Pfam" id="PF18962">
    <property type="entry name" value="Por_Secre_tail"/>
    <property type="match status" value="1"/>
</dbReference>
<dbReference type="Pfam" id="PF17164">
    <property type="entry name" value="DUF5122"/>
    <property type="match status" value="2"/>
</dbReference>
<evidence type="ECO:0000313" key="3">
    <source>
        <dbReference type="EMBL" id="MDO7876800.1"/>
    </source>
</evidence>